<feature type="compositionally biased region" description="Low complexity" evidence="10">
    <location>
        <begin position="578"/>
        <end position="587"/>
    </location>
</feature>
<dbReference type="Pfam" id="PF02181">
    <property type="entry name" value="FH2"/>
    <property type="match status" value="1"/>
</dbReference>
<feature type="compositionally biased region" description="Basic and acidic residues" evidence="10">
    <location>
        <begin position="522"/>
        <end position="537"/>
    </location>
</feature>
<keyword evidence="6 9" id="KW-0175">Coiled coil</keyword>
<feature type="region of interest" description="Disordered" evidence="10">
    <location>
        <begin position="578"/>
        <end position="648"/>
    </location>
</feature>
<evidence type="ECO:0000256" key="10">
    <source>
        <dbReference type="SAM" id="MobiDB-lite"/>
    </source>
</evidence>
<accession>A0A1A8KLG8</accession>
<evidence type="ECO:0000256" key="1">
    <source>
        <dbReference type="ARBA" id="ARBA00004123"/>
    </source>
</evidence>
<evidence type="ECO:0000256" key="7">
    <source>
        <dbReference type="ARBA" id="ARBA00023203"/>
    </source>
</evidence>
<evidence type="ECO:0000256" key="8">
    <source>
        <dbReference type="ARBA" id="ARBA00023242"/>
    </source>
</evidence>
<evidence type="ECO:0000256" key="9">
    <source>
        <dbReference type="SAM" id="Coils"/>
    </source>
</evidence>
<dbReference type="AlphaFoldDB" id="A0A1A8KLG8"/>
<proteinExistence type="inferred from homology"/>
<protein>
    <submittedName>
        <fullName evidence="12">WAS protein homolog associated with actin, golgi membranes and microtubules</fullName>
    </submittedName>
</protein>
<dbReference type="InterPro" id="IPR031738">
    <property type="entry name" value="JMY/WHAMM"/>
</dbReference>
<dbReference type="InterPro" id="IPR042201">
    <property type="entry name" value="FH2_Formin_sf"/>
</dbReference>
<dbReference type="GO" id="GO:0033116">
    <property type="term" value="C:endoplasmic reticulum-Golgi intermediate compartment membrane"/>
    <property type="evidence" value="ECO:0007669"/>
    <property type="project" value="TreeGrafter"/>
</dbReference>
<organism evidence="12">
    <name type="scientific">Nothobranchius kuhntae</name>
    <name type="common">Beira killifish</name>
    <dbReference type="NCBI Taxonomy" id="321403"/>
    <lineage>
        <taxon>Eukaryota</taxon>
        <taxon>Metazoa</taxon>
        <taxon>Chordata</taxon>
        <taxon>Craniata</taxon>
        <taxon>Vertebrata</taxon>
        <taxon>Euteleostomi</taxon>
        <taxon>Actinopterygii</taxon>
        <taxon>Neopterygii</taxon>
        <taxon>Teleostei</taxon>
        <taxon>Neoteleostei</taxon>
        <taxon>Acanthomorphata</taxon>
        <taxon>Ovalentaria</taxon>
        <taxon>Atherinomorphae</taxon>
        <taxon>Cyprinodontiformes</taxon>
        <taxon>Nothobranchiidae</taxon>
        <taxon>Nothobranchius</taxon>
    </lineage>
</organism>
<evidence type="ECO:0000256" key="5">
    <source>
        <dbReference type="ARBA" id="ARBA00022490"/>
    </source>
</evidence>
<feature type="coiled-coil region" evidence="9">
    <location>
        <begin position="935"/>
        <end position="962"/>
    </location>
</feature>
<dbReference type="FunFam" id="1.20.58.2220:FF:000005">
    <property type="entry name" value="Formin 1"/>
    <property type="match status" value="1"/>
</dbReference>
<dbReference type="GO" id="GO:0034314">
    <property type="term" value="P:Arp2/3 complex-mediated actin nucleation"/>
    <property type="evidence" value="ECO:0007669"/>
    <property type="project" value="TreeGrafter"/>
</dbReference>
<feature type="compositionally biased region" description="Pro residues" evidence="10">
    <location>
        <begin position="618"/>
        <end position="641"/>
    </location>
</feature>
<dbReference type="InterPro" id="IPR015425">
    <property type="entry name" value="FH2_Formin"/>
</dbReference>
<dbReference type="Gene3D" id="1.20.58.2220">
    <property type="entry name" value="Formin, FH2 domain"/>
    <property type="match status" value="1"/>
</dbReference>
<dbReference type="PROSITE" id="PS51444">
    <property type="entry name" value="FH2"/>
    <property type="match status" value="1"/>
</dbReference>
<keyword evidence="7" id="KW-0009">Actin-binding</keyword>
<dbReference type="EMBL" id="HAEE01013016">
    <property type="protein sequence ID" value="SBR33066.1"/>
    <property type="molecule type" value="Transcribed_RNA"/>
</dbReference>
<dbReference type="SMART" id="SM00498">
    <property type="entry name" value="FH2"/>
    <property type="match status" value="1"/>
</dbReference>
<keyword evidence="5" id="KW-0963">Cytoplasm</keyword>
<dbReference type="PANTHER" id="PTHR23330:SF6">
    <property type="entry name" value="WASP HOMOLOG-ASSOCIATED PROTEIN WITH ACTIN, MEMBRANES AND MICROTUBULES"/>
    <property type="match status" value="1"/>
</dbReference>
<dbReference type="GO" id="GO:0006888">
    <property type="term" value="P:endoplasmic reticulum to Golgi vesicle-mediated transport"/>
    <property type="evidence" value="ECO:0007669"/>
    <property type="project" value="TreeGrafter"/>
</dbReference>
<reference evidence="12" key="1">
    <citation type="submission" date="2016-05" db="EMBL/GenBank/DDBJ databases">
        <authorList>
            <person name="Lavstsen T."/>
            <person name="Jespersen J.S."/>
        </authorList>
    </citation>
    <scope>NUCLEOTIDE SEQUENCE</scope>
    <source>
        <tissue evidence="12">Brain</tissue>
    </source>
</reference>
<feature type="region of interest" description="Disordered" evidence="10">
    <location>
        <begin position="363"/>
        <end position="382"/>
    </location>
</feature>
<evidence type="ECO:0000256" key="2">
    <source>
        <dbReference type="ARBA" id="ARBA00004308"/>
    </source>
</evidence>
<dbReference type="Pfam" id="PF15871">
    <property type="entry name" value="JMY"/>
    <property type="match status" value="1"/>
</dbReference>
<dbReference type="GO" id="GO:0003779">
    <property type="term" value="F:actin binding"/>
    <property type="evidence" value="ECO:0007669"/>
    <property type="project" value="UniProtKB-KW"/>
</dbReference>
<feature type="region of interest" description="Disordered" evidence="10">
    <location>
        <begin position="1078"/>
        <end position="1097"/>
    </location>
</feature>
<name>A0A1A8KLG8_NOTKU</name>
<dbReference type="PANTHER" id="PTHR23330">
    <property type="entry name" value="P300 TRANSCRIPTIONAL COFACTOR JMY-RELATED"/>
    <property type="match status" value="1"/>
</dbReference>
<feature type="domain" description="FH2" evidence="11">
    <location>
        <begin position="654"/>
        <end position="1067"/>
    </location>
</feature>
<feature type="compositionally biased region" description="Basic and acidic residues" evidence="10">
    <location>
        <begin position="1078"/>
        <end position="1091"/>
    </location>
</feature>
<comment type="subcellular location">
    <subcellularLocation>
        <location evidence="3">Cytoplasm</location>
    </subcellularLocation>
    <subcellularLocation>
        <location evidence="2">Endomembrane system</location>
    </subcellularLocation>
    <subcellularLocation>
        <location evidence="1">Nucleus</location>
    </subcellularLocation>
</comment>
<sequence>MDSVELDRLDSLEGWVAIKSDIFEEEETFKLGFIVQWNVIESKFAVTCHNRTLQRQKRKAEVSVGDPQMSWAGLFSVSDLKHIHQQFTCVADVLGGCFPDISGFEESNIWDLLFLNRRSCPEDDGERDFDAPCRKLEKYFSTAIDLCGRKIVLETLFTQDERDVEEYFENLQEFKKTTMQEEMSRAKSHLRQLLQSHRSADRMVALLRIYEAEDEAYRDLVAVATSFFQYLLQPFRDMRELACLYKIEILKSLEFEDLGPKRIAALEKEAEEWRMKAEDAAASIQDITVTYFAQTSKALAGMLKQMEEDKRRFGPAAWASAAPRLEKLRFLFAKETLQHMRATEMCLSRKKDTIKERLENLLRRDQNQRADSRSAFGDGRQQDTVDQLELQFYETQLELYDAKFEILKNEEQLLVAQIETLRRQVKELKEEVVYYDVCEDQEELQSMIHTDLQQADSPIISQLRRRLQSLESKRGSICSRRAYLRNKKDQCIEAHEQKQLAGKQSSMLLSQHHQVHLKREKRKEEEQKRKQWVDQEREKTLSRLRSFRERRQGQYILKTPQSRKCPSEVSCVSQPMSIISLSPSTSPEEPPSIRPAPRRNKTPKKQQPKDIPVQIYSAPPPPSVPPPPPPPPGRGPPPPPAMGGFSQKVNAAPRKPVVEPACPMKPLYWNRIQIQDNNNNTLWGSLKEPDIVNTNEFEDLFSKAMLQQKKKPLSDTYEKKAKTKKIIKLLDGKRSQAVGILISSLHLEMKDIQQAVLNVDNSVVDLETIEALYENRATGDEMDKITKHYETSKEDEVKLLDKPEQFLYELSQIPDFAGRAHCIIFQSVFRDTISSIHRKVQIISSTCKALLECKALQDVIGLVLAFGNYMNGGNRTRGQADGFGLEILPKLKDVKSKDNRINLVDYVVLYHLRYFDQHAGTDKSVFPLPEPQDFFQAAQVKFDDLTKDIRKLKKDLTACEKDVQKVCTNSSEEHLQPFKQKMEAFVSEAQKEHSDEEDRLNAAQKSFQDVVNYFGLKPKSGEKEVAPSHVFLLWYEFCNDFRNSWVRQSKNISKERLKEAQENIKKITAEKRVETKKINAHSLKERLRQKEANVSSS</sequence>
<reference evidence="12" key="2">
    <citation type="submission" date="2016-06" db="EMBL/GenBank/DDBJ databases">
        <title>The genome of a short-lived fish provides insights into sex chromosome evolution and the genetic control of aging.</title>
        <authorList>
            <person name="Reichwald K."/>
            <person name="Felder M."/>
            <person name="Petzold A."/>
            <person name="Koch P."/>
            <person name="Groth M."/>
            <person name="Platzer M."/>
        </authorList>
    </citation>
    <scope>NUCLEOTIDE SEQUENCE</scope>
    <source>
        <tissue evidence="12">Brain</tissue>
    </source>
</reference>
<evidence type="ECO:0000313" key="12">
    <source>
        <dbReference type="EMBL" id="SBR33066.1"/>
    </source>
</evidence>
<dbReference type="GO" id="GO:0012505">
    <property type="term" value="C:endomembrane system"/>
    <property type="evidence" value="ECO:0007669"/>
    <property type="project" value="UniProtKB-SubCell"/>
</dbReference>
<feature type="compositionally biased region" description="Basic residues" evidence="10">
    <location>
        <begin position="596"/>
        <end position="606"/>
    </location>
</feature>
<evidence type="ECO:0000259" key="11">
    <source>
        <dbReference type="PROSITE" id="PS51444"/>
    </source>
</evidence>
<comment type="similarity">
    <text evidence="4">Belongs to the formin homology family. Cappuccino subfamily.</text>
</comment>
<feature type="compositionally biased region" description="Basic and acidic residues" evidence="10">
    <location>
        <begin position="363"/>
        <end position="372"/>
    </location>
</feature>
<evidence type="ECO:0000256" key="4">
    <source>
        <dbReference type="ARBA" id="ARBA00005271"/>
    </source>
</evidence>
<evidence type="ECO:0000256" key="3">
    <source>
        <dbReference type="ARBA" id="ARBA00004496"/>
    </source>
</evidence>
<dbReference type="InterPro" id="IPR031808">
    <property type="entry name" value="JMY/WHAMM_N"/>
</dbReference>
<gene>
    <name evidence="12" type="primary">WHAMM</name>
</gene>
<keyword evidence="8" id="KW-0539">Nucleus</keyword>
<dbReference type="Pfam" id="PF15920">
    <property type="entry name" value="WHAMM-JMY_N"/>
    <property type="match status" value="1"/>
</dbReference>
<feature type="region of interest" description="Disordered" evidence="10">
    <location>
        <begin position="509"/>
        <end position="537"/>
    </location>
</feature>
<dbReference type="GO" id="GO:0005634">
    <property type="term" value="C:nucleus"/>
    <property type="evidence" value="ECO:0007669"/>
    <property type="project" value="UniProtKB-SubCell"/>
</dbReference>
<evidence type="ECO:0000256" key="6">
    <source>
        <dbReference type="ARBA" id="ARBA00023054"/>
    </source>
</evidence>
<dbReference type="SUPFAM" id="SSF101447">
    <property type="entry name" value="Formin homology 2 domain (FH2 domain)"/>
    <property type="match status" value="1"/>
</dbReference>
<dbReference type="GO" id="GO:0071933">
    <property type="term" value="F:Arp2/3 complex binding"/>
    <property type="evidence" value="ECO:0007669"/>
    <property type="project" value="TreeGrafter"/>
</dbReference>